<evidence type="ECO:0000313" key="4">
    <source>
        <dbReference type="EMBL" id="KAK8376433.1"/>
    </source>
</evidence>
<accession>A0AAW0SMS3</accession>
<dbReference type="EMBL" id="JARAKH010000048">
    <property type="protein sequence ID" value="KAK8376433.1"/>
    <property type="molecule type" value="Genomic_DNA"/>
</dbReference>
<comment type="caution">
    <text evidence="4">The sequence shown here is derived from an EMBL/GenBank/DDBJ whole genome shotgun (WGS) entry which is preliminary data.</text>
</comment>
<dbReference type="InterPro" id="IPR012132">
    <property type="entry name" value="GMC_OxRdtase"/>
</dbReference>
<dbReference type="PANTHER" id="PTHR11552">
    <property type="entry name" value="GLUCOSE-METHANOL-CHOLINE GMC OXIDOREDUCTASE"/>
    <property type="match status" value="1"/>
</dbReference>
<sequence>MSTRASQGVDGEAQKKKKTWTDGAGRREGLWWTRCQEESARKNTRTREHYPRVQRLPVSVRVFFARYYKSVLGRETFNIGPMLTRPKSRGSIRLRSSDPRDSPLIDPNFLSHPDDVRTFIRGIKFVLAIANTSALRIRFDATFHDQVLPGCEEHVYGSDAYWACYTRHMAQTTYHPVGTCKMAPPSDPSGVVDHRLKQVSALSIIWKVIDTI</sequence>
<organism evidence="4 5">
    <name type="scientific">Scylla paramamosain</name>
    <name type="common">Mud crab</name>
    <dbReference type="NCBI Taxonomy" id="85552"/>
    <lineage>
        <taxon>Eukaryota</taxon>
        <taxon>Metazoa</taxon>
        <taxon>Ecdysozoa</taxon>
        <taxon>Arthropoda</taxon>
        <taxon>Crustacea</taxon>
        <taxon>Multicrustacea</taxon>
        <taxon>Malacostraca</taxon>
        <taxon>Eumalacostraca</taxon>
        <taxon>Eucarida</taxon>
        <taxon>Decapoda</taxon>
        <taxon>Pleocyemata</taxon>
        <taxon>Brachyura</taxon>
        <taxon>Eubrachyura</taxon>
        <taxon>Portunoidea</taxon>
        <taxon>Portunidae</taxon>
        <taxon>Portuninae</taxon>
        <taxon>Scylla</taxon>
    </lineage>
</organism>
<dbReference type="Gene3D" id="3.30.560.10">
    <property type="entry name" value="Glucose Oxidase, domain 3"/>
    <property type="match status" value="1"/>
</dbReference>
<keyword evidence="5" id="KW-1185">Reference proteome</keyword>
<dbReference type="GO" id="GO:0050660">
    <property type="term" value="F:flavin adenine dinucleotide binding"/>
    <property type="evidence" value="ECO:0007669"/>
    <property type="project" value="InterPro"/>
</dbReference>
<feature type="domain" description="Glucose-methanol-choline oxidoreductase C-terminal" evidence="3">
    <location>
        <begin position="86"/>
        <end position="197"/>
    </location>
</feature>
<gene>
    <name evidence="4" type="ORF">O3P69_009822</name>
</gene>
<reference evidence="4 5" key="1">
    <citation type="submission" date="2023-03" db="EMBL/GenBank/DDBJ databases">
        <title>High-quality genome of Scylla paramamosain provides insights in environmental adaptation.</title>
        <authorList>
            <person name="Zhang L."/>
        </authorList>
    </citation>
    <scope>NUCLEOTIDE SEQUENCE [LARGE SCALE GENOMIC DNA]</scope>
    <source>
        <strain evidence="4">LZ_2023a</strain>
        <tissue evidence="4">Muscle</tissue>
    </source>
</reference>
<proteinExistence type="inferred from homology"/>
<dbReference type="InterPro" id="IPR007867">
    <property type="entry name" value="GMC_OxRtase_C"/>
</dbReference>
<dbReference type="SUPFAM" id="SSF54373">
    <property type="entry name" value="FAD-linked reductases, C-terminal domain"/>
    <property type="match status" value="1"/>
</dbReference>
<feature type="region of interest" description="Disordered" evidence="2">
    <location>
        <begin position="1"/>
        <end position="22"/>
    </location>
</feature>
<dbReference type="Gene3D" id="3.50.50.60">
    <property type="entry name" value="FAD/NAD(P)-binding domain"/>
    <property type="match status" value="1"/>
</dbReference>
<dbReference type="AlphaFoldDB" id="A0AAW0SMS3"/>
<dbReference type="Pfam" id="PF05199">
    <property type="entry name" value="GMC_oxred_C"/>
    <property type="match status" value="1"/>
</dbReference>
<evidence type="ECO:0000256" key="2">
    <source>
        <dbReference type="SAM" id="MobiDB-lite"/>
    </source>
</evidence>
<evidence type="ECO:0000256" key="1">
    <source>
        <dbReference type="ARBA" id="ARBA00010790"/>
    </source>
</evidence>
<dbReference type="Proteomes" id="UP001487740">
    <property type="component" value="Unassembled WGS sequence"/>
</dbReference>
<comment type="similarity">
    <text evidence="1">Belongs to the GMC oxidoreductase family.</text>
</comment>
<dbReference type="GO" id="GO:0016614">
    <property type="term" value="F:oxidoreductase activity, acting on CH-OH group of donors"/>
    <property type="evidence" value="ECO:0007669"/>
    <property type="project" value="InterPro"/>
</dbReference>
<evidence type="ECO:0000259" key="3">
    <source>
        <dbReference type="Pfam" id="PF05199"/>
    </source>
</evidence>
<protein>
    <recommendedName>
        <fullName evidence="3">Glucose-methanol-choline oxidoreductase C-terminal domain-containing protein</fullName>
    </recommendedName>
</protein>
<dbReference type="InterPro" id="IPR036188">
    <property type="entry name" value="FAD/NAD-bd_sf"/>
</dbReference>
<evidence type="ECO:0000313" key="5">
    <source>
        <dbReference type="Proteomes" id="UP001487740"/>
    </source>
</evidence>
<dbReference type="PANTHER" id="PTHR11552:SF227">
    <property type="entry name" value="GLUCOSE DEHYDROGENASE [FAD, QUINONE]-LIKE PROTEIN"/>
    <property type="match status" value="1"/>
</dbReference>
<name>A0AAW0SMS3_SCYPA</name>